<gene>
    <name evidence="2" type="ORF">PHMEG_00036418</name>
</gene>
<reference evidence="3" key="1">
    <citation type="submission" date="2017-03" db="EMBL/GenBank/DDBJ databases">
        <title>Phytopthora megakarya and P. palmivora, two closely related causual agents of cacao black pod achieved similar genome size and gene model numbers by different mechanisms.</title>
        <authorList>
            <person name="Ali S."/>
            <person name="Shao J."/>
            <person name="Larry D.J."/>
            <person name="Kronmiller B."/>
            <person name="Shen D."/>
            <person name="Strem M.D."/>
            <person name="Melnick R.L."/>
            <person name="Guiltinan M.J."/>
            <person name="Tyler B.M."/>
            <person name="Meinhardt L.W."/>
            <person name="Bailey B.A."/>
        </authorList>
    </citation>
    <scope>NUCLEOTIDE SEQUENCE [LARGE SCALE GENOMIC DNA]</scope>
    <source>
        <strain evidence="3">zdho120</strain>
    </source>
</reference>
<name>A0A225UM05_9STRA</name>
<organism evidence="2 3">
    <name type="scientific">Phytophthora megakarya</name>
    <dbReference type="NCBI Taxonomy" id="4795"/>
    <lineage>
        <taxon>Eukaryota</taxon>
        <taxon>Sar</taxon>
        <taxon>Stramenopiles</taxon>
        <taxon>Oomycota</taxon>
        <taxon>Peronosporomycetes</taxon>
        <taxon>Peronosporales</taxon>
        <taxon>Peronosporaceae</taxon>
        <taxon>Phytophthora</taxon>
    </lineage>
</organism>
<feature type="region of interest" description="Disordered" evidence="1">
    <location>
        <begin position="1"/>
        <end position="32"/>
    </location>
</feature>
<evidence type="ECO:0000256" key="1">
    <source>
        <dbReference type="SAM" id="MobiDB-lite"/>
    </source>
</evidence>
<comment type="caution">
    <text evidence="2">The sequence shown here is derived from an EMBL/GenBank/DDBJ whole genome shotgun (WGS) entry which is preliminary data.</text>
</comment>
<evidence type="ECO:0000313" key="3">
    <source>
        <dbReference type="Proteomes" id="UP000198211"/>
    </source>
</evidence>
<accession>A0A225UM05</accession>
<protein>
    <submittedName>
        <fullName evidence="2">Uncharacterized protein</fullName>
    </submittedName>
</protein>
<evidence type="ECO:0000313" key="2">
    <source>
        <dbReference type="EMBL" id="OWY93988.1"/>
    </source>
</evidence>
<dbReference type="EMBL" id="NBNE01015098">
    <property type="protein sequence ID" value="OWY93988.1"/>
    <property type="molecule type" value="Genomic_DNA"/>
</dbReference>
<feature type="non-terminal residue" evidence="2">
    <location>
        <position position="1"/>
    </location>
</feature>
<feature type="compositionally biased region" description="Polar residues" evidence="1">
    <location>
        <begin position="22"/>
        <end position="32"/>
    </location>
</feature>
<sequence>MTPRMKTITSTMSWRTRHPYRSPTSTKMQMCL</sequence>
<proteinExistence type="predicted"/>
<dbReference type="Proteomes" id="UP000198211">
    <property type="component" value="Unassembled WGS sequence"/>
</dbReference>
<keyword evidence="3" id="KW-1185">Reference proteome</keyword>
<dbReference type="AlphaFoldDB" id="A0A225UM05"/>